<dbReference type="GO" id="GO:0008137">
    <property type="term" value="F:NADH dehydrogenase (ubiquinone) activity"/>
    <property type="evidence" value="ECO:0007669"/>
    <property type="project" value="InterPro"/>
</dbReference>
<dbReference type="HOGENOM" id="CLU_042628_6_1_0"/>
<dbReference type="AlphaFoldDB" id="H1XUT4"/>
<reference evidence="4 5" key="1">
    <citation type="submission" date="2011-09" db="EMBL/GenBank/DDBJ databases">
        <title>The permanent draft genome of Caldithrix abyssi DSM 13497.</title>
        <authorList>
            <consortium name="US DOE Joint Genome Institute (JGI-PGF)"/>
            <person name="Lucas S."/>
            <person name="Han J."/>
            <person name="Lapidus A."/>
            <person name="Bruce D."/>
            <person name="Goodwin L."/>
            <person name="Pitluck S."/>
            <person name="Peters L."/>
            <person name="Kyrpides N."/>
            <person name="Mavromatis K."/>
            <person name="Ivanova N."/>
            <person name="Mikhailova N."/>
            <person name="Chertkov O."/>
            <person name="Detter J.C."/>
            <person name="Tapia R."/>
            <person name="Han C."/>
            <person name="Land M."/>
            <person name="Hauser L."/>
            <person name="Markowitz V."/>
            <person name="Cheng J.-F."/>
            <person name="Hugenholtz P."/>
            <person name="Woyke T."/>
            <person name="Wu D."/>
            <person name="Spring S."/>
            <person name="Brambilla E."/>
            <person name="Klenk H.-P."/>
            <person name="Eisen J.A."/>
        </authorList>
    </citation>
    <scope>NUCLEOTIDE SEQUENCE [LARGE SCALE GENOMIC DNA]</scope>
    <source>
        <strain evidence="4 5">DSM 13497</strain>
    </source>
</reference>
<organism evidence="4 5">
    <name type="scientific">Caldithrix abyssi DSM 13497</name>
    <dbReference type="NCBI Taxonomy" id="880073"/>
    <lineage>
        <taxon>Bacteria</taxon>
        <taxon>Pseudomonadati</taxon>
        <taxon>Calditrichota</taxon>
        <taxon>Calditrichia</taxon>
        <taxon>Calditrichales</taxon>
        <taxon>Calditrichaceae</taxon>
        <taxon>Caldithrix</taxon>
    </lineage>
</organism>
<evidence type="ECO:0000313" key="3">
    <source>
        <dbReference type="EMBL" id="APF17537.1"/>
    </source>
</evidence>
<dbReference type="Pfam" id="PF00329">
    <property type="entry name" value="Complex1_30kDa"/>
    <property type="match status" value="1"/>
</dbReference>
<dbReference type="Proteomes" id="UP000004671">
    <property type="component" value="Chromosome"/>
</dbReference>
<comment type="similarity">
    <text evidence="1">Belongs to the complex I 30 kDa subunit family.</text>
</comment>
<dbReference type="STRING" id="880073.Cabys_786"/>
<name>H1XUT4_CALAY</name>
<dbReference type="InterPro" id="IPR037232">
    <property type="entry name" value="NADH_quin_OxRdtase_su_C/D-like"/>
</dbReference>
<dbReference type="SUPFAM" id="SSF143243">
    <property type="entry name" value="Nqo5-like"/>
    <property type="match status" value="1"/>
</dbReference>
<feature type="domain" description="NADH:ubiquinone oxidoreductase 30kDa subunit" evidence="2">
    <location>
        <begin position="28"/>
        <end position="147"/>
    </location>
</feature>
<dbReference type="PANTHER" id="PTHR10884:SF14">
    <property type="entry name" value="NADH DEHYDROGENASE [UBIQUINONE] IRON-SULFUR PROTEIN 3, MITOCHONDRIAL"/>
    <property type="match status" value="1"/>
</dbReference>
<protein>
    <submittedName>
        <fullName evidence="4">NADH dehydrogenase (Ubiquinone) 30 kDa subunit</fullName>
    </submittedName>
    <submittedName>
        <fullName evidence="3">NADH-quinone oxidoreductase subunit C</fullName>
    </submittedName>
</protein>
<accession>H1XUT4</accession>
<dbReference type="PaxDb" id="880073-Calab_2021"/>
<evidence type="ECO:0000256" key="1">
    <source>
        <dbReference type="ARBA" id="ARBA00007569"/>
    </source>
</evidence>
<dbReference type="Gene3D" id="3.30.460.80">
    <property type="entry name" value="NADH:ubiquinone oxidoreductase, 30kDa subunit"/>
    <property type="match status" value="1"/>
</dbReference>
<dbReference type="EMBL" id="CP018099">
    <property type="protein sequence ID" value="APF17537.1"/>
    <property type="molecule type" value="Genomic_DNA"/>
</dbReference>
<sequence>MEEILNRLDQKFYVQARDVQRRNLAFITLNKNVAVQAITYLRDVEGFRHLVLISAVDYIERNLFQLTYILHNYRLHSDIAVRVEIDRQNPQMESIHHLWAAAQVYQRELKEMFGIDFPGSPRVDESMILEGWDNIPPMRKEFDTKKYSEETYFPREGRASCDPVKIMEKKLYRVEAEVKYEIKRIVRDNRDKQASGE</sequence>
<evidence type="ECO:0000259" key="2">
    <source>
        <dbReference type="Pfam" id="PF00329"/>
    </source>
</evidence>
<dbReference type="EMBL" id="CM001402">
    <property type="protein sequence ID" value="EHO41633.1"/>
    <property type="molecule type" value="Genomic_DNA"/>
</dbReference>
<dbReference type="InParanoid" id="H1XUT4"/>
<keyword evidence="5" id="KW-1185">Reference proteome</keyword>
<dbReference type="PANTHER" id="PTHR10884">
    <property type="entry name" value="NADH DEHYDROGENASE UBIQUINONE IRON-SULFUR PROTEIN 3"/>
    <property type="match status" value="1"/>
</dbReference>
<keyword evidence="4" id="KW-0830">Ubiquinone</keyword>
<dbReference type="RefSeq" id="WP_006928799.1">
    <property type="nucleotide sequence ID" value="NZ_CM001402.1"/>
</dbReference>
<dbReference type="KEGG" id="caby:Cabys_786"/>
<dbReference type="InterPro" id="IPR001268">
    <property type="entry name" value="NADH_UbQ_OxRdtase_30kDa_su"/>
</dbReference>
<gene>
    <name evidence="3" type="ORF">Cabys_786</name>
    <name evidence="4" type="ORF">Calab_2021</name>
</gene>
<reference evidence="3 6" key="2">
    <citation type="submission" date="2016-11" db="EMBL/GenBank/DDBJ databases">
        <title>Genomic analysis of Caldithrix abyssi and proposal of a novel bacterial phylum Caldithrichaeota.</title>
        <authorList>
            <person name="Kublanov I."/>
            <person name="Sigalova O."/>
            <person name="Gavrilov S."/>
            <person name="Lebedinsky A."/>
            <person name="Ivanova N."/>
            <person name="Daum C."/>
            <person name="Reddy T."/>
            <person name="Klenk H.P."/>
            <person name="Goker M."/>
            <person name="Reva O."/>
            <person name="Miroshnichenko M."/>
            <person name="Kyprides N."/>
            <person name="Woyke T."/>
            <person name="Gelfand M."/>
        </authorList>
    </citation>
    <scope>NUCLEOTIDE SEQUENCE [LARGE SCALE GENOMIC DNA]</scope>
    <source>
        <strain evidence="3 6">LF13</strain>
    </source>
</reference>
<evidence type="ECO:0000313" key="6">
    <source>
        <dbReference type="Proteomes" id="UP000183868"/>
    </source>
</evidence>
<proteinExistence type="inferred from homology"/>
<evidence type="ECO:0000313" key="4">
    <source>
        <dbReference type="EMBL" id="EHO41633.1"/>
    </source>
</evidence>
<dbReference type="eggNOG" id="COG0852">
    <property type="taxonomic scope" value="Bacteria"/>
</dbReference>
<dbReference type="Proteomes" id="UP000183868">
    <property type="component" value="Chromosome"/>
</dbReference>
<evidence type="ECO:0000313" key="5">
    <source>
        <dbReference type="Proteomes" id="UP000004671"/>
    </source>
</evidence>